<dbReference type="EMBL" id="CAUYUJ010005333">
    <property type="protein sequence ID" value="CAK0813233.1"/>
    <property type="molecule type" value="Genomic_DNA"/>
</dbReference>
<evidence type="ECO:0000313" key="5">
    <source>
        <dbReference type="Proteomes" id="UP001189429"/>
    </source>
</evidence>
<evidence type="ECO:0000256" key="1">
    <source>
        <dbReference type="SAM" id="Coils"/>
    </source>
</evidence>
<gene>
    <name evidence="3" type="ORF">PCOR1329_LOCUS17234</name>
    <name evidence="4" type="ORF">PCOR1329_LOCUS65636</name>
</gene>
<reference evidence="4" key="1">
    <citation type="submission" date="2023-10" db="EMBL/GenBank/DDBJ databases">
        <authorList>
            <person name="Chen Y."/>
            <person name="Shah S."/>
            <person name="Dougan E. K."/>
            <person name="Thang M."/>
            <person name="Chan C."/>
        </authorList>
    </citation>
    <scope>NUCLEOTIDE SEQUENCE [LARGE SCALE GENOMIC DNA]</scope>
</reference>
<keyword evidence="1" id="KW-0175">Coiled coil</keyword>
<feature type="compositionally biased region" description="Basic and acidic residues" evidence="2">
    <location>
        <begin position="1"/>
        <end position="18"/>
    </location>
</feature>
<protein>
    <submittedName>
        <fullName evidence="4">Uncharacterized protein</fullName>
    </submittedName>
</protein>
<feature type="non-terminal residue" evidence="4">
    <location>
        <position position="1"/>
    </location>
</feature>
<feature type="non-terminal residue" evidence="4">
    <location>
        <position position="220"/>
    </location>
</feature>
<sequence length="220" mass="25431">EKKREIAEHNKNKREHAEHNKKKREHASKDEENRRLAHPTLGILHATFGSKATYYCYTNLETNKKVLLVEVSSKLTERHAEACVELCKQSCKRNLDKQETVALRSKGDIGDVSQMRALFTRSEIQQLHNKFRNARQENDRAQQVFDTIEAKGHRVGKNEAKQKLLASWIKDPEMKKGLWKVVLSVETGESATRKSVWKTKKQMDLKYTGSEIEEMIENGS</sequence>
<evidence type="ECO:0000313" key="3">
    <source>
        <dbReference type="EMBL" id="CAK0813233.1"/>
    </source>
</evidence>
<evidence type="ECO:0000256" key="2">
    <source>
        <dbReference type="SAM" id="MobiDB-lite"/>
    </source>
</evidence>
<dbReference type="Proteomes" id="UP001189429">
    <property type="component" value="Unassembled WGS sequence"/>
</dbReference>
<comment type="caution">
    <text evidence="4">The sequence shown here is derived from an EMBL/GenBank/DDBJ whole genome shotgun (WGS) entry which is preliminary data.</text>
</comment>
<dbReference type="EMBL" id="CAUYUJ010018412">
    <property type="protein sequence ID" value="CAK0883412.1"/>
    <property type="molecule type" value="Genomic_DNA"/>
</dbReference>
<proteinExistence type="predicted"/>
<feature type="region of interest" description="Disordered" evidence="2">
    <location>
        <begin position="1"/>
        <end position="36"/>
    </location>
</feature>
<accession>A0ABN9WAX2</accession>
<keyword evidence="5" id="KW-1185">Reference proteome</keyword>
<feature type="coiled-coil region" evidence="1">
    <location>
        <begin position="124"/>
        <end position="151"/>
    </location>
</feature>
<organism evidence="4 5">
    <name type="scientific">Prorocentrum cordatum</name>
    <dbReference type="NCBI Taxonomy" id="2364126"/>
    <lineage>
        <taxon>Eukaryota</taxon>
        <taxon>Sar</taxon>
        <taxon>Alveolata</taxon>
        <taxon>Dinophyceae</taxon>
        <taxon>Prorocentrales</taxon>
        <taxon>Prorocentraceae</taxon>
        <taxon>Prorocentrum</taxon>
    </lineage>
</organism>
<name>A0ABN9WAX2_9DINO</name>
<evidence type="ECO:0000313" key="4">
    <source>
        <dbReference type="EMBL" id="CAK0883412.1"/>
    </source>
</evidence>